<evidence type="ECO:0000313" key="2">
    <source>
        <dbReference type="EMBL" id="RDE52347.1"/>
    </source>
</evidence>
<comment type="caution">
    <text evidence="2">The sequence shown here is derived from an EMBL/GenBank/DDBJ whole genome shotgun (WGS) entry which is preliminary data.</text>
</comment>
<evidence type="ECO:0000313" key="3">
    <source>
        <dbReference type="Proteomes" id="UP000253831"/>
    </source>
</evidence>
<proteinExistence type="predicted"/>
<gene>
    <name evidence="2" type="ORF">DVS81_00855</name>
</gene>
<name>A0A369XVZ9_9PROT</name>
<dbReference type="AlphaFoldDB" id="A0A369XVZ9"/>
<organism evidence="2 3">
    <name type="scientific">Candidatus Accumulibacter meliphilus</name>
    <dbReference type="NCBI Taxonomy" id="2211374"/>
    <lineage>
        <taxon>Bacteria</taxon>
        <taxon>Pseudomonadati</taxon>
        <taxon>Pseudomonadota</taxon>
        <taxon>Betaproteobacteria</taxon>
        <taxon>Candidatus Accumulibacter</taxon>
    </lineage>
</organism>
<reference evidence="2 3" key="1">
    <citation type="submission" date="2018-05" db="EMBL/GenBank/DDBJ databases">
        <title>Integrated omic analyses show evidence that a Ca. Accumulibacter phosphatis strain performs denitrification under micro-aerobic conditions.</title>
        <authorList>
            <person name="Camejo P.Y."/>
            <person name="Katherine M.D."/>
            <person name="Daniel N.R."/>
        </authorList>
    </citation>
    <scope>NUCLEOTIDE SEQUENCE [LARGE SCALE GENOMIC DNA]</scope>
    <source>
        <strain evidence="2">UW-LDO-IC</strain>
    </source>
</reference>
<feature type="compositionally biased region" description="Basic and acidic residues" evidence="1">
    <location>
        <begin position="79"/>
        <end position="91"/>
    </location>
</feature>
<protein>
    <submittedName>
        <fullName evidence="2">Uncharacterized protein</fullName>
    </submittedName>
</protein>
<dbReference type="EMBL" id="QPGA01000001">
    <property type="protein sequence ID" value="RDE52347.1"/>
    <property type="molecule type" value="Genomic_DNA"/>
</dbReference>
<feature type="region of interest" description="Disordered" evidence="1">
    <location>
        <begin position="67"/>
        <end position="93"/>
    </location>
</feature>
<evidence type="ECO:0000256" key="1">
    <source>
        <dbReference type="SAM" id="MobiDB-lite"/>
    </source>
</evidence>
<accession>A0A369XVZ9</accession>
<dbReference type="Proteomes" id="UP000253831">
    <property type="component" value="Unassembled WGS sequence"/>
</dbReference>
<sequence length="120" mass="12292">MAEEIASRMRRVFLVVELGRGAQAERCGVAGKASGEVFFRSRGAHLEGRVAIHAAADANQQGAALDGRLVGSQGGSGEAEAKGEESKDRYGRGGAGKCFHGILLLKVRLPAVAGSSAAEG</sequence>